<dbReference type="GO" id="GO:0006310">
    <property type="term" value="P:DNA recombination"/>
    <property type="evidence" value="ECO:0007669"/>
    <property type="project" value="InterPro"/>
</dbReference>
<dbReference type="AlphaFoldDB" id="A0A0J9X3U7"/>
<dbReference type="Proteomes" id="UP000242525">
    <property type="component" value="Unassembled WGS sequence"/>
</dbReference>
<dbReference type="NCBIfam" id="TIGR00617">
    <property type="entry name" value="rpa1"/>
    <property type="match status" value="1"/>
</dbReference>
<comment type="function">
    <text evidence="9">As part of the replication protein A (RPA/RP-A), a single-stranded DNA-binding heterotrimeric complex, may play an essential role in DNA replication, recombination and repair. Binds and stabilizes single-stranded DNA intermediates, preventing complementary DNA reannealing and recruiting different proteins involved in DNA metabolism.</text>
</comment>
<dbReference type="OrthoDB" id="1751331at2759"/>
<dbReference type="EMBL" id="CCBN010000001">
    <property type="protein sequence ID" value="CDO51413.1"/>
    <property type="molecule type" value="Genomic_DNA"/>
</dbReference>
<keyword evidence="3 9" id="KW-0235">DNA replication</keyword>
<keyword evidence="8 9" id="KW-0539">Nucleus</keyword>
<dbReference type="InterPro" id="IPR047192">
    <property type="entry name" value="Euk_RPA1_DBD_C"/>
</dbReference>
<dbReference type="GO" id="GO:0006260">
    <property type="term" value="P:DNA replication"/>
    <property type="evidence" value="ECO:0007669"/>
    <property type="project" value="UniProtKB-KW"/>
</dbReference>
<dbReference type="PANTHER" id="PTHR47165">
    <property type="entry name" value="OS03G0429900 PROTEIN"/>
    <property type="match status" value="1"/>
</dbReference>
<dbReference type="CDD" id="cd04475">
    <property type="entry name" value="RPA1_DBD_B"/>
    <property type="match status" value="1"/>
</dbReference>
<name>A0A0J9X3U7_GEOCN</name>
<comment type="subcellular location">
    <subcellularLocation>
        <location evidence="1 9">Nucleus</location>
    </subcellularLocation>
</comment>
<reference evidence="14" key="1">
    <citation type="submission" date="2014-03" db="EMBL/GenBank/DDBJ databases">
        <authorList>
            <person name="Casaregola S."/>
        </authorList>
    </citation>
    <scope>NUCLEOTIDE SEQUENCE [LARGE SCALE GENOMIC DNA]</scope>
    <source>
        <strain evidence="14">CLIB 918</strain>
    </source>
</reference>
<dbReference type="Pfam" id="PF08646">
    <property type="entry name" value="Rep_fac-A_C"/>
    <property type="match status" value="1"/>
</dbReference>
<dbReference type="InterPro" id="IPR012340">
    <property type="entry name" value="NA-bd_OB-fold"/>
</dbReference>
<evidence type="ECO:0000256" key="10">
    <source>
        <dbReference type="SAM" id="MobiDB-lite"/>
    </source>
</evidence>
<evidence type="ECO:0000256" key="7">
    <source>
        <dbReference type="ARBA" id="ARBA00023125"/>
    </source>
</evidence>
<dbReference type="PANTHER" id="PTHR47165:SF4">
    <property type="entry name" value="OS03G0429900 PROTEIN"/>
    <property type="match status" value="1"/>
</dbReference>
<feature type="region of interest" description="Disordered" evidence="10">
    <location>
        <begin position="134"/>
        <end position="156"/>
    </location>
</feature>
<dbReference type="InterPro" id="IPR004591">
    <property type="entry name" value="Rfa1"/>
</dbReference>
<keyword evidence="6 9" id="KW-0862">Zinc</keyword>
<dbReference type="Pfam" id="PF16900">
    <property type="entry name" value="REPA_OB_2"/>
    <property type="match status" value="1"/>
</dbReference>
<dbReference type="FunFam" id="2.40.50.140:FF:000041">
    <property type="entry name" value="Replication protein A subunit"/>
    <property type="match status" value="1"/>
</dbReference>
<dbReference type="GO" id="GO:0007004">
    <property type="term" value="P:telomere maintenance via telomerase"/>
    <property type="evidence" value="ECO:0007669"/>
    <property type="project" value="UniProtKB-ARBA"/>
</dbReference>
<evidence type="ECO:0000256" key="1">
    <source>
        <dbReference type="ARBA" id="ARBA00004123"/>
    </source>
</evidence>
<proteinExistence type="inferred from homology"/>
<dbReference type="CDD" id="cd04474">
    <property type="entry name" value="RPA1_DBD_A"/>
    <property type="match status" value="1"/>
</dbReference>
<comment type="subunit">
    <text evidence="9">Component of the heterotrimeric canonical replication protein A complex (RPA).</text>
</comment>
<evidence type="ECO:0000256" key="6">
    <source>
        <dbReference type="ARBA" id="ARBA00022833"/>
    </source>
</evidence>
<evidence type="ECO:0000256" key="9">
    <source>
        <dbReference type="RuleBase" id="RU364130"/>
    </source>
</evidence>
<keyword evidence="4 9" id="KW-0479">Metal-binding</keyword>
<dbReference type="GO" id="GO:0000781">
    <property type="term" value="C:chromosome, telomeric region"/>
    <property type="evidence" value="ECO:0007669"/>
    <property type="project" value="UniProtKB-ARBA"/>
</dbReference>
<evidence type="ECO:0000313" key="15">
    <source>
        <dbReference type="Proteomes" id="UP000242525"/>
    </source>
</evidence>
<dbReference type="InterPro" id="IPR004365">
    <property type="entry name" value="NA-bd_OB_tRNA"/>
</dbReference>
<evidence type="ECO:0000256" key="2">
    <source>
        <dbReference type="ARBA" id="ARBA00005690"/>
    </source>
</evidence>
<accession>A0A0J9X3U7</accession>
<comment type="caution">
    <text evidence="14">The sequence shown here is derived from an EMBL/GenBank/DDBJ whole genome shotgun (WGS) entry which is preliminary data.</text>
</comment>
<dbReference type="Pfam" id="PF01336">
    <property type="entry name" value="tRNA_anti-codon"/>
    <property type="match status" value="1"/>
</dbReference>
<dbReference type="InterPro" id="IPR013955">
    <property type="entry name" value="Rep_factor-A_C"/>
</dbReference>
<feature type="compositionally biased region" description="Polar residues" evidence="10">
    <location>
        <begin position="137"/>
        <end position="148"/>
    </location>
</feature>
<dbReference type="CDD" id="cd04476">
    <property type="entry name" value="RPA1_DBD_C"/>
    <property type="match status" value="1"/>
</dbReference>
<feature type="domain" description="Replication factor A C-terminal" evidence="12">
    <location>
        <begin position="481"/>
        <end position="626"/>
    </location>
</feature>
<evidence type="ECO:0000259" key="12">
    <source>
        <dbReference type="Pfam" id="PF08646"/>
    </source>
</evidence>
<evidence type="ECO:0000256" key="3">
    <source>
        <dbReference type="ARBA" id="ARBA00022705"/>
    </source>
</evidence>
<evidence type="ECO:0000256" key="5">
    <source>
        <dbReference type="ARBA" id="ARBA00022771"/>
    </source>
</evidence>
<evidence type="ECO:0000256" key="8">
    <source>
        <dbReference type="ARBA" id="ARBA00023242"/>
    </source>
</evidence>
<keyword evidence="7 9" id="KW-0238">DNA-binding</keyword>
<evidence type="ECO:0000256" key="4">
    <source>
        <dbReference type="ARBA" id="ARBA00022723"/>
    </source>
</evidence>
<dbReference type="GO" id="GO:0008270">
    <property type="term" value="F:zinc ion binding"/>
    <property type="evidence" value="ECO:0007669"/>
    <property type="project" value="UniProtKB-KW"/>
</dbReference>
<keyword evidence="5 9" id="KW-0863">Zinc-finger</keyword>
<dbReference type="GO" id="GO:0003697">
    <property type="term" value="F:single-stranded DNA binding"/>
    <property type="evidence" value="ECO:0007669"/>
    <property type="project" value="UniProtKB-ARBA"/>
</dbReference>
<dbReference type="STRING" id="1173061.A0A0J9X3U7"/>
<feature type="domain" description="Replication protein A OB" evidence="13">
    <location>
        <begin position="330"/>
        <end position="423"/>
    </location>
</feature>
<dbReference type="SUPFAM" id="SSF50249">
    <property type="entry name" value="Nucleic acid-binding proteins"/>
    <property type="match status" value="3"/>
</dbReference>
<dbReference type="FunFam" id="2.40.50.140:FF:000090">
    <property type="entry name" value="Replication protein A subunit"/>
    <property type="match status" value="1"/>
</dbReference>
<sequence>MSYDYLTPGVLESTFSAWVRDPNYGFDWHPLLRVRMLKVRKVEKSKNGKMYYRCIGTDGKMSMHMLVADNTGAFDSGSGQVVTANNHSYRLMGGNKPIVTLSNFTIDENEYPPLDVPLVGTLVDSMYSLGIEPNPAHFQSNANSSNQVQKDEPMNDADVKDKDMGNAQGTSAAPQISGYVGGSVPIVKKDLGKQERSAIKPKTESRAIVPLKTVTPYNNRWVIKVRVSDKSKIIHYNRKTTGKLFNVTFVDESGEIRATGFNEQVDNFYDKLEVGKVYYVSGARVNTANKQYSTVKNEFELMFDRSTHIEPSHDDDNSIPVNNYSFVPLDAISELEANSTVDVLGVLTDVQEVTSITTKKGTPFEKRDISLVDDTGYSIRATLWGDKATQFDTNPGTVIAIKGAKVNDFNGRSLSLLNSSSLIPSPDIPESHLMSGWYDSKGKNQDFQAQVDNSSKKEEPKRTTLETVHLENLGYSDEPDYFSVKAMVAVISQNGTLYYPSCPDCRKKLVQLPDNTNWRCENCSKVFEKPFYRYVLSVCLNDETDQIWASAFEESGNIIVGVTANELAELDEKDPELKARKLQEFPRLEYIFRIRAKKDVYNEVERVRFSIVSISKLDYAAEAHRLINDLDMLN</sequence>
<dbReference type="GO" id="GO:0006281">
    <property type="term" value="P:DNA repair"/>
    <property type="evidence" value="ECO:0007669"/>
    <property type="project" value="InterPro"/>
</dbReference>
<dbReference type="GO" id="GO:0005662">
    <property type="term" value="C:DNA replication factor A complex"/>
    <property type="evidence" value="ECO:0007669"/>
    <property type="project" value="UniProtKB-ARBA"/>
</dbReference>
<evidence type="ECO:0000259" key="13">
    <source>
        <dbReference type="Pfam" id="PF16900"/>
    </source>
</evidence>
<evidence type="ECO:0000313" key="14">
    <source>
        <dbReference type="EMBL" id="CDO51413.1"/>
    </source>
</evidence>
<dbReference type="FunFam" id="2.40.50.140:FF:000064">
    <property type="entry name" value="Replication protein A subunit"/>
    <property type="match status" value="1"/>
</dbReference>
<comment type="similarity">
    <text evidence="2 9">Belongs to the replication factor A protein 1 family.</text>
</comment>
<gene>
    <name evidence="14" type="ORF">BN980_GECA01s05851g</name>
</gene>
<organism evidence="14 15">
    <name type="scientific">Geotrichum candidum</name>
    <name type="common">Oospora lactis</name>
    <name type="synonym">Dipodascus geotrichum</name>
    <dbReference type="NCBI Taxonomy" id="1173061"/>
    <lineage>
        <taxon>Eukaryota</taxon>
        <taxon>Fungi</taxon>
        <taxon>Dikarya</taxon>
        <taxon>Ascomycota</taxon>
        <taxon>Saccharomycotina</taxon>
        <taxon>Dipodascomycetes</taxon>
        <taxon>Dipodascales</taxon>
        <taxon>Dipodascaceae</taxon>
        <taxon>Geotrichum</taxon>
    </lineage>
</organism>
<keyword evidence="15" id="KW-1185">Reference proteome</keyword>
<protein>
    <recommendedName>
        <fullName evidence="9">Replication protein A subunit</fullName>
    </recommendedName>
</protein>
<dbReference type="InterPro" id="IPR031657">
    <property type="entry name" value="REPA_OB_2"/>
</dbReference>
<evidence type="ECO:0000259" key="11">
    <source>
        <dbReference type="Pfam" id="PF01336"/>
    </source>
</evidence>
<dbReference type="Gene3D" id="2.40.50.140">
    <property type="entry name" value="Nucleic acid-binding proteins"/>
    <property type="match status" value="3"/>
</dbReference>
<feature type="domain" description="OB" evidence="11">
    <location>
        <begin position="221"/>
        <end position="295"/>
    </location>
</feature>